<feature type="domain" description="PAC" evidence="9">
    <location>
        <begin position="261"/>
        <end position="313"/>
    </location>
</feature>
<dbReference type="SUPFAM" id="SSF55785">
    <property type="entry name" value="PYP-like sensor domain (PAS domain)"/>
    <property type="match status" value="1"/>
</dbReference>
<reference evidence="11" key="1">
    <citation type="submission" date="2024-04" db="EMBL/GenBank/DDBJ databases">
        <title>Phylogenomic analyses of a clade within the roseobacter group suggest taxonomic reassignments of species of the genera Aestuariivita, Citreicella, Loktanella, Nautella, Pelagibaca, Ruegeria, Thalassobius, Thiobacimonas and Tropicibacter, and the proposal o.</title>
        <authorList>
            <person name="Jeon C.O."/>
        </authorList>
    </citation>
    <scope>NUCLEOTIDE SEQUENCE [LARGE SCALE GENOMIC DNA]</scope>
    <source>
        <strain evidence="11">BS5-3</strain>
    </source>
</reference>
<keyword evidence="8" id="KW-0067">ATP-binding</keyword>
<evidence type="ECO:0000256" key="8">
    <source>
        <dbReference type="ARBA" id="ARBA00022840"/>
    </source>
</evidence>
<keyword evidence="5" id="KW-0677">Repeat</keyword>
<evidence type="ECO:0000259" key="9">
    <source>
        <dbReference type="PROSITE" id="PS50113"/>
    </source>
</evidence>
<evidence type="ECO:0000313" key="11">
    <source>
        <dbReference type="Proteomes" id="UP001440612"/>
    </source>
</evidence>
<dbReference type="PANTHER" id="PTHR41523:SF8">
    <property type="entry name" value="ETHYLENE RESPONSE SENSOR PROTEIN"/>
    <property type="match status" value="1"/>
</dbReference>
<dbReference type="PROSITE" id="PS50113">
    <property type="entry name" value="PAC"/>
    <property type="match status" value="1"/>
</dbReference>
<sequence>MKDTTDGDGCALKSQKRLAALDSLSLMDSPPEEIFDRAVRLATRMLGVEVGLLSLVDGERQFFKAQIGLPAPYAESRETPLSHSFCQHVVRGGAPLMVRDAREDPVLQSNLAIRDLNVIAYLGVPVRATDGEVLGSFCAIEGKPRDWTNEERAILDDIAAGIESELAFRTESATRSAQVREQRAMRQRLDLALQSGSMGTYDLNLETGVAEWDDQLYEIWRLPVGSTNPFEAAVAKIHPEDMDAHEAAFAKAMDPAGDGLYRLEMRVLMGPSEDYIWVLSTGIVTFDSETPTRMVGTVQDISDRKRAEEHALLLSQELNHRVKNLFAITNGIISITARESKTTREMADALRSRIVSLSSAHDLVRPAIARDHNAAAETDLATLMQTILAPHLQTADQAELTGDFIALGAEQASSYALVLHELATNAAKYGALTGTDGRVKIEWRVNAGTLSLNWFETGGPQTDQTNGTAGFGSTLIDLTVKRQLFGDYEIERKPEGFCFRMTLPWS</sequence>
<dbReference type="Gene3D" id="3.30.450.40">
    <property type="match status" value="1"/>
</dbReference>
<dbReference type="InterPro" id="IPR029016">
    <property type="entry name" value="GAF-like_dom_sf"/>
</dbReference>
<accession>A0ABZ2UYP6</accession>
<dbReference type="SUPFAM" id="SSF55781">
    <property type="entry name" value="GAF domain-like"/>
    <property type="match status" value="1"/>
</dbReference>
<evidence type="ECO:0000256" key="7">
    <source>
        <dbReference type="ARBA" id="ARBA00022777"/>
    </source>
</evidence>
<organism evidence="10 11">
    <name type="scientific">Yoonia phaeophyticola</name>
    <dbReference type="NCBI Taxonomy" id="3137369"/>
    <lineage>
        <taxon>Bacteria</taxon>
        <taxon>Pseudomonadati</taxon>
        <taxon>Pseudomonadota</taxon>
        <taxon>Alphaproteobacteria</taxon>
        <taxon>Rhodobacterales</taxon>
        <taxon>Paracoccaceae</taxon>
        <taxon>Yoonia</taxon>
    </lineage>
</organism>
<dbReference type="Pfam" id="PF07536">
    <property type="entry name" value="HWE_HK"/>
    <property type="match status" value="1"/>
</dbReference>
<dbReference type="InterPro" id="IPR003018">
    <property type="entry name" value="GAF"/>
</dbReference>
<dbReference type="SMART" id="SM00065">
    <property type="entry name" value="GAF"/>
    <property type="match status" value="1"/>
</dbReference>
<evidence type="ECO:0000256" key="1">
    <source>
        <dbReference type="ARBA" id="ARBA00000085"/>
    </source>
</evidence>
<dbReference type="CDD" id="cd16936">
    <property type="entry name" value="HATPase_RsbW-like"/>
    <property type="match status" value="1"/>
</dbReference>
<dbReference type="InterPro" id="IPR000700">
    <property type="entry name" value="PAS-assoc_C"/>
</dbReference>
<dbReference type="RefSeq" id="WP_341365407.1">
    <property type="nucleotide sequence ID" value="NZ_CP150951.2"/>
</dbReference>
<evidence type="ECO:0000256" key="2">
    <source>
        <dbReference type="ARBA" id="ARBA00012438"/>
    </source>
</evidence>
<evidence type="ECO:0000256" key="5">
    <source>
        <dbReference type="ARBA" id="ARBA00022737"/>
    </source>
</evidence>
<dbReference type="Proteomes" id="UP001440612">
    <property type="component" value="Chromosome"/>
</dbReference>
<keyword evidence="3" id="KW-0597">Phosphoprotein</keyword>
<dbReference type="SMART" id="SM00911">
    <property type="entry name" value="HWE_HK"/>
    <property type="match status" value="1"/>
</dbReference>
<dbReference type="Gene3D" id="3.30.450.20">
    <property type="entry name" value="PAS domain"/>
    <property type="match status" value="2"/>
</dbReference>
<keyword evidence="6" id="KW-0547">Nucleotide-binding</keyword>
<dbReference type="Gene3D" id="3.30.565.10">
    <property type="entry name" value="Histidine kinase-like ATPase, C-terminal domain"/>
    <property type="match status" value="1"/>
</dbReference>
<keyword evidence="7" id="KW-0418">Kinase</keyword>
<proteinExistence type="predicted"/>
<dbReference type="PANTHER" id="PTHR41523">
    <property type="entry name" value="TWO-COMPONENT SYSTEM SENSOR PROTEIN"/>
    <property type="match status" value="1"/>
</dbReference>
<gene>
    <name evidence="10" type="ORF">AABB29_10040</name>
</gene>
<name>A0ABZ2UYP6_9RHOB</name>
<dbReference type="InterPro" id="IPR036890">
    <property type="entry name" value="HATPase_C_sf"/>
</dbReference>
<protein>
    <recommendedName>
        <fullName evidence="2">histidine kinase</fullName>
        <ecNumber evidence="2">2.7.13.3</ecNumber>
    </recommendedName>
</protein>
<keyword evidence="4" id="KW-0808">Transferase</keyword>
<dbReference type="InterPro" id="IPR011102">
    <property type="entry name" value="Sig_transdc_His_kinase_HWE"/>
</dbReference>
<dbReference type="SUPFAM" id="SSF55874">
    <property type="entry name" value="ATPase domain of HSP90 chaperone/DNA topoisomerase II/histidine kinase"/>
    <property type="match status" value="1"/>
</dbReference>
<evidence type="ECO:0000256" key="4">
    <source>
        <dbReference type="ARBA" id="ARBA00022679"/>
    </source>
</evidence>
<dbReference type="EC" id="2.7.13.3" evidence="2"/>
<keyword evidence="11" id="KW-1185">Reference proteome</keyword>
<evidence type="ECO:0000256" key="3">
    <source>
        <dbReference type="ARBA" id="ARBA00022553"/>
    </source>
</evidence>
<dbReference type="EMBL" id="CP150951">
    <property type="protein sequence ID" value="WZC47286.1"/>
    <property type="molecule type" value="Genomic_DNA"/>
</dbReference>
<dbReference type="InterPro" id="IPR035965">
    <property type="entry name" value="PAS-like_dom_sf"/>
</dbReference>
<evidence type="ECO:0000313" key="10">
    <source>
        <dbReference type="EMBL" id="WZC47286.1"/>
    </source>
</evidence>
<evidence type="ECO:0000256" key="6">
    <source>
        <dbReference type="ARBA" id="ARBA00022741"/>
    </source>
</evidence>
<dbReference type="Pfam" id="PF01590">
    <property type="entry name" value="GAF"/>
    <property type="match status" value="1"/>
</dbReference>
<comment type="catalytic activity">
    <reaction evidence="1">
        <text>ATP + protein L-histidine = ADP + protein N-phospho-L-histidine.</text>
        <dbReference type="EC" id="2.7.13.3"/>
    </reaction>
</comment>